<keyword evidence="10" id="KW-1185">Reference proteome</keyword>
<keyword evidence="5" id="KW-0325">Glycoprotein</keyword>
<gene>
    <name evidence="9" type="ORF">PHYEVI_LOCUS4619</name>
</gene>
<evidence type="ECO:0000256" key="3">
    <source>
        <dbReference type="ARBA" id="ARBA00022737"/>
    </source>
</evidence>
<reference evidence="9" key="1">
    <citation type="submission" date="2022-01" db="EMBL/GenBank/DDBJ databases">
        <authorList>
            <person name="King R."/>
        </authorList>
    </citation>
    <scope>NUCLEOTIDE SEQUENCE</scope>
</reference>
<dbReference type="EMBL" id="OU900095">
    <property type="protein sequence ID" value="CAG9858228.1"/>
    <property type="molecule type" value="Genomic_DNA"/>
</dbReference>
<feature type="domain" description="Chitin-binding type-2" evidence="8">
    <location>
        <begin position="262"/>
        <end position="318"/>
    </location>
</feature>
<name>A0A9N9TM78_PHYSR</name>
<dbReference type="InterPro" id="IPR036508">
    <property type="entry name" value="Chitin-bd_dom_sf"/>
</dbReference>
<dbReference type="PROSITE" id="PS50940">
    <property type="entry name" value="CHIT_BIND_II"/>
    <property type="match status" value="3"/>
</dbReference>
<dbReference type="PANTHER" id="PTHR23301">
    <property type="entry name" value="CHITIN BINDING PERITROPHIN-A"/>
    <property type="match status" value="1"/>
</dbReference>
<feature type="domain" description="Chitin-binding type-2" evidence="8">
    <location>
        <begin position="189"/>
        <end position="245"/>
    </location>
</feature>
<dbReference type="GO" id="GO:0008061">
    <property type="term" value="F:chitin binding"/>
    <property type="evidence" value="ECO:0007669"/>
    <property type="project" value="UniProtKB-KW"/>
</dbReference>
<evidence type="ECO:0000313" key="9">
    <source>
        <dbReference type="EMBL" id="CAG9858228.1"/>
    </source>
</evidence>
<evidence type="ECO:0000256" key="4">
    <source>
        <dbReference type="ARBA" id="ARBA00023157"/>
    </source>
</evidence>
<dbReference type="Proteomes" id="UP001153712">
    <property type="component" value="Chromosome 2"/>
</dbReference>
<keyword evidence="2 7" id="KW-0732">Signal</keyword>
<accession>A0A9N9TM78</accession>
<feature type="compositionally biased region" description="Low complexity" evidence="6">
    <location>
        <begin position="75"/>
        <end position="87"/>
    </location>
</feature>
<feature type="signal peptide" evidence="7">
    <location>
        <begin position="1"/>
        <end position="19"/>
    </location>
</feature>
<dbReference type="Pfam" id="PF01607">
    <property type="entry name" value="CBM_14"/>
    <property type="match status" value="3"/>
</dbReference>
<keyword evidence="4" id="KW-1015">Disulfide bond</keyword>
<organism evidence="9 10">
    <name type="scientific">Phyllotreta striolata</name>
    <name type="common">Striped flea beetle</name>
    <name type="synonym">Crioceris striolata</name>
    <dbReference type="NCBI Taxonomy" id="444603"/>
    <lineage>
        <taxon>Eukaryota</taxon>
        <taxon>Metazoa</taxon>
        <taxon>Ecdysozoa</taxon>
        <taxon>Arthropoda</taxon>
        <taxon>Hexapoda</taxon>
        <taxon>Insecta</taxon>
        <taxon>Pterygota</taxon>
        <taxon>Neoptera</taxon>
        <taxon>Endopterygota</taxon>
        <taxon>Coleoptera</taxon>
        <taxon>Polyphaga</taxon>
        <taxon>Cucujiformia</taxon>
        <taxon>Chrysomeloidea</taxon>
        <taxon>Chrysomelidae</taxon>
        <taxon>Galerucinae</taxon>
        <taxon>Alticini</taxon>
        <taxon>Phyllotreta</taxon>
    </lineage>
</organism>
<keyword evidence="1" id="KW-0147">Chitin-binding</keyword>
<evidence type="ECO:0000256" key="6">
    <source>
        <dbReference type="SAM" id="MobiDB-lite"/>
    </source>
</evidence>
<feature type="region of interest" description="Disordered" evidence="6">
    <location>
        <begin position="74"/>
        <end position="120"/>
    </location>
</feature>
<evidence type="ECO:0000256" key="1">
    <source>
        <dbReference type="ARBA" id="ARBA00022669"/>
    </source>
</evidence>
<keyword evidence="3" id="KW-0677">Repeat</keyword>
<evidence type="ECO:0000256" key="5">
    <source>
        <dbReference type="ARBA" id="ARBA00023180"/>
    </source>
</evidence>
<dbReference type="GO" id="GO:0005576">
    <property type="term" value="C:extracellular region"/>
    <property type="evidence" value="ECO:0007669"/>
    <property type="project" value="InterPro"/>
</dbReference>
<evidence type="ECO:0000313" key="10">
    <source>
        <dbReference type="Proteomes" id="UP001153712"/>
    </source>
</evidence>
<evidence type="ECO:0000259" key="8">
    <source>
        <dbReference type="PROSITE" id="PS50940"/>
    </source>
</evidence>
<dbReference type="Gene3D" id="2.170.140.10">
    <property type="entry name" value="Chitin binding domain"/>
    <property type="match status" value="3"/>
</dbReference>
<sequence length="393" mass="42972">MRGVVLIICLFRIASIAHGRSSNGYLLRGSRSLTPKDINQWNIVQGAQQCTDQPASPGFVWIQVPVGNVAVLGGSQQSQKQTESQTTASGPSTPIAPSSNPSQQSTATAASSTTGAQSNGNSDLKNLCLKPRGQFPGTTCKTYVNCWDGAAVEQECPEGLLFSSKGYCDFSQNVVCKTEKISKISPQELKECPFESGTFRDKNDCSVYHKCIAYKITATYICPVGFKYNEEKGICDYEEKVNCNKTQTINGNVEGDAIAAQFAQCPVKYGTYRDPNNCSKYYVCALFKIIAQRECPSGLSFNDNTGACDYSYNVNCNEKPKMYEITADSIHNLPSDYQKQVNNCKPGLVFRLNPQCSIACLCREELAEIVRCPNGFAYDSKTDKCVLAHLANC</sequence>
<dbReference type="SMART" id="SM00494">
    <property type="entry name" value="ChtBD2"/>
    <property type="match status" value="4"/>
</dbReference>
<dbReference type="SUPFAM" id="SSF57625">
    <property type="entry name" value="Invertebrate chitin-binding proteins"/>
    <property type="match status" value="4"/>
</dbReference>
<protein>
    <recommendedName>
        <fullName evidence="8">Chitin-binding type-2 domain-containing protein</fullName>
    </recommendedName>
</protein>
<dbReference type="InterPro" id="IPR002557">
    <property type="entry name" value="Chitin-bd_dom"/>
</dbReference>
<dbReference type="InterPro" id="IPR051940">
    <property type="entry name" value="Chitin_bind-dev_reg"/>
</dbReference>
<feature type="domain" description="Chitin-binding type-2" evidence="8">
    <location>
        <begin position="125"/>
        <end position="178"/>
    </location>
</feature>
<evidence type="ECO:0000256" key="2">
    <source>
        <dbReference type="ARBA" id="ARBA00022729"/>
    </source>
</evidence>
<dbReference type="PANTHER" id="PTHR23301:SF0">
    <property type="entry name" value="CHITIN-BINDING TYPE-2 DOMAIN-CONTAINING PROTEIN-RELATED"/>
    <property type="match status" value="1"/>
</dbReference>
<feature type="chain" id="PRO_5040485764" description="Chitin-binding type-2 domain-containing protein" evidence="7">
    <location>
        <begin position="20"/>
        <end position="393"/>
    </location>
</feature>
<proteinExistence type="predicted"/>
<dbReference type="AlphaFoldDB" id="A0A9N9TM78"/>
<evidence type="ECO:0000256" key="7">
    <source>
        <dbReference type="SAM" id="SignalP"/>
    </source>
</evidence>
<dbReference type="OrthoDB" id="8197172at2759"/>
<feature type="compositionally biased region" description="Low complexity" evidence="6">
    <location>
        <begin position="96"/>
        <end position="120"/>
    </location>
</feature>